<dbReference type="GO" id="GO:0009307">
    <property type="term" value="P:DNA restriction-modification system"/>
    <property type="evidence" value="ECO:0007669"/>
    <property type="project" value="InterPro"/>
</dbReference>
<dbReference type="KEGG" id="dsc:ABOD76_19535"/>
<dbReference type="PRINTS" id="PR00508">
    <property type="entry name" value="S21N4MTFRASE"/>
</dbReference>
<dbReference type="PANTHER" id="PTHR13370">
    <property type="entry name" value="RNA METHYLASE-RELATED"/>
    <property type="match status" value="1"/>
</dbReference>
<dbReference type="InterPro" id="IPR002052">
    <property type="entry name" value="DNA_methylase_N6_adenine_CS"/>
</dbReference>
<keyword evidence="3" id="KW-0808">Transferase</keyword>
<dbReference type="InterPro" id="IPR002941">
    <property type="entry name" value="DNA_methylase_N4/N6"/>
</dbReference>
<dbReference type="Pfam" id="PF04471">
    <property type="entry name" value="Mrr_cat"/>
    <property type="match status" value="1"/>
</dbReference>
<evidence type="ECO:0000259" key="5">
    <source>
        <dbReference type="Pfam" id="PF04471"/>
    </source>
</evidence>
<feature type="domain" description="Restriction endonuclease type IV Mrr" evidence="5">
    <location>
        <begin position="429"/>
        <end position="506"/>
    </location>
</feature>
<comment type="similarity">
    <text evidence="1">Belongs to the N(4)/N(6)-methyltransferase family.</text>
</comment>
<dbReference type="GO" id="GO:0008170">
    <property type="term" value="F:N-methyltransferase activity"/>
    <property type="evidence" value="ECO:0007669"/>
    <property type="project" value="InterPro"/>
</dbReference>
<evidence type="ECO:0000256" key="2">
    <source>
        <dbReference type="ARBA" id="ARBA00022603"/>
    </source>
</evidence>
<dbReference type="SUPFAM" id="SSF53335">
    <property type="entry name" value="S-adenosyl-L-methionine-dependent methyltransferases"/>
    <property type="match status" value="1"/>
</dbReference>
<evidence type="ECO:0000256" key="3">
    <source>
        <dbReference type="ARBA" id="ARBA00022679"/>
    </source>
</evidence>
<evidence type="ECO:0000259" key="4">
    <source>
        <dbReference type="Pfam" id="PF01555"/>
    </source>
</evidence>
<dbReference type="AlphaFoldDB" id="A0AAU7UAT4"/>
<dbReference type="GO" id="GO:0032259">
    <property type="term" value="P:methylation"/>
    <property type="evidence" value="ECO:0007669"/>
    <property type="project" value="UniProtKB-KW"/>
</dbReference>
<sequence length="566" mass="62408">MLVPAKSVAVSSTPKRSRQLYLGDNLKVLRESIASESVDLVYLDPPFNSAADYNVLFRDQGDHQDSAQVLAFTDTWHWGPGDEQLLLELTQINGELARFLSDTVARLGRNDLSAYLVMMAARLVELHRVLKPTGSLYLHCDPTASHYLKTILDVIFGPGRILSEIIWKRTSAHNSAKRFGPVHDTILHYGKSEDYTWNPQYTPYDPDYLDEFYVHRDADGRRWRRSDLTGAGTRNGATGEVWRGINVTAKGRHWAVPPDELDRLDSIGRIHWPAKAGGVPQLKRYADEQKGVPLSDVWTDIKPLHNLAQERLGYPTQKPLALLERIVRASSNPGDVVLDPFCGCGTTVCAAEKLERDWIGIDITHLSVALIKARLRRDFGLEAKDLREEGTPTTVEGAQYLFDQKDGAYQFQFWVLGEIGAQPYGAIGDSKKGKKGGDGGIDGQMFFLRPDGGKVEKVVISVKGGKNLTAGMVRDLAGVLTKEQAAIGVFICLAPPTAGVLKEAAQQGSYSYGGKAFQRVQVLTVQDILAGKQPDMPKGAVNVSYEQKATKTLATKSKDKGMDSLF</sequence>
<evidence type="ECO:0000256" key="1">
    <source>
        <dbReference type="ARBA" id="ARBA00006594"/>
    </source>
</evidence>
<dbReference type="PANTHER" id="PTHR13370:SF3">
    <property type="entry name" value="TRNA (GUANINE(10)-N2)-METHYLTRANSFERASE HOMOLOG"/>
    <property type="match status" value="1"/>
</dbReference>
<dbReference type="InterPro" id="IPR029063">
    <property type="entry name" value="SAM-dependent_MTases_sf"/>
</dbReference>
<dbReference type="RefSeq" id="WP_350243632.1">
    <property type="nucleotide sequence ID" value="NZ_CP158299.1"/>
</dbReference>
<dbReference type="Pfam" id="PF01555">
    <property type="entry name" value="N6_N4_Mtase"/>
    <property type="match status" value="1"/>
</dbReference>
<gene>
    <name evidence="6" type="ORF">ABOD76_19535</name>
</gene>
<dbReference type="GO" id="GO:0004519">
    <property type="term" value="F:endonuclease activity"/>
    <property type="evidence" value="ECO:0007669"/>
    <property type="project" value="InterPro"/>
</dbReference>
<protein>
    <submittedName>
        <fullName evidence="6">DNA methyltransferase</fullName>
    </submittedName>
</protein>
<keyword evidence="2 6" id="KW-0489">Methyltransferase</keyword>
<dbReference type="InterPro" id="IPR001091">
    <property type="entry name" value="RM_Methyltransferase"/>
</dbReference>
<dbReference type="EMBL" id="CP158299">
    <property type="protein sequence ID" value="XBV85594.1"/>
    <property type="molecule type" value="Genomic_DNA"/>
</dbReference>
<proteinExistence type="inferred from homology"/>
<dbReference type="GO" id="GO:0005737">
    <property type="term" value="C:cytoplasm"/>
    <property type="evidence" value="ECO:0007669"/>
    <property type="project" value="TreeGrafter"/>
</dbReference>
<dbReference type="PROSITE" id="PS00092">
    <property type="entry name" value="N6_MTASE"/>
    <property type="match status" value="1"/>
</dbReference>
<organism evidence="6">
    <name type="scientific">Deinococcus sonorensis KR-87</name>
    <dbReference type="NCBI Taxonomy" id="694439"/>
    <lineage>
        <taxon>Bacteria</taxon>
        <taxon>Thermotogati</taxon>
        <taxon>Deinococcota</taxon>
        <taxon>Deinococci</taxon>
        <taxon>Deinococcales</taxon>
        <taxon>Deinococcaceae</taxon>
        <taxon>Deinococcus</taxon>
    </lineage>
</organism>
<feature type="domain" description="DNA methylase N-4/N-6" evidence="4">
    <location>
        <begin position="38"/>
        <end position="366"/>
    </location>
</feature>
<dbReference type="GO" id="GO:0003677">
    <property type="term" value="F:DNA binding"/>
    <property type="evidence" value="ECO:0007669"/>
    <property type="project" value="InterPro"/>
</dbReference>
<dbReference type="Gene3D" id="3.40.50.150">
    <property type="entry name" value="Vaccinia Virus protein VP39"/>
    <property type="match status" value="1"/>
</dbReference>
<evidence type="ECO:0000313" key="6">
    <source>
        <dbReference type="EMBL" id="XBV85594.1"/>
    </source>
</evidence>
<reference evidence="6" key="1">
    <citation type="submission" date="2024-06" db="EMBL/GenBank/DDBJ databases">
        <title>Draft Genome Sequence of Deinococcus sonorensis Type Strain KR-87, a Biofilm Producing Representative of the Genus Deinococcus.</title>
        <authorList>
            <person name="Boren L.S."/>
            <person name="Grosso R.A."/>
            <person name="Hugenberg-Cox A.N."/>
            <person name="Hill J.T.E."/>
            <person name="Albert C.M."/>
            <person name="Tuohy J.M."/>
        </authorList>
    </citation>
    <scope>NUCLEOTIDE SEQUENCE</scope>
    <source>
        <strain evidence="6">KR-87</strain>
    </source>
</reference>
<dbReference type="InterPro" id="IPR007560">
    <property type="entry name" value="Restrct_endonuc_IV_Mrr"/>
</dbReference>
<accession>A0AAU7UAT4</accession>
<name>A0AAU7UAT4_9DEIO</name>